<organism evidence="3 4">
    <name type="scientific">Antarctobacter heliothermus</name>
    <dbReference type="NCBI Taxonomy" id="74033"/>
    <lineage>
        <taxon>Bacteria</taxon>
        <taxon>Pseudomonadati</taxon>
        <taxon>Pseudomonadota</taxon>
        <taxon>Alphaproteobacteria</taxon>
        <taxon>Rhodobacterales</taxon>
        <taxon>Roseobacteraceae</taxon>
        <taxon>Antarctobacter</taxon>
    </lineage>
</organism>
<feature type="compositionally biased region" description="Low complexity" evidence="1">
    <location>
        <begin position="66"/>
        <end position="77"/>
    </location>
</feature>
<dbReference type="OrthoDB" id="9934626at2"/>
<keyword evidence="2" id="KW-1133">Transmembrane helix</keyword>
<gene>
    <name evidence="3" type="ORF">ANTHELSMS3_04561</name>
</gene>
<keyword evidence="4" id="KW-1185">Reference proteome</keyword>
<evidence type="ECO:0000256" key="2">
    <source>
        <dbReference type="SAM" id="Phobius"/>
    </source>
</evidence>
<accession>A0A222EAS3</accession>
<dbReference type="Proteomes" id="UP000203589">
    <property type="component" value="Chromosome"/>
</dbReference>
<keyword evidence="2" id="KW-0472">Membrane</keyword>
<dbReference type="AlphaFoldDB" id="A0A222EAS3"/>
<reference evidence="3 4" key="1">
    <citation type="submission" date="2017-07" db="EMBL/GenBank/DDBJ databases">
        <title>Genome Sequence of Antarctobacter heliothermus Strain SMS3 Isolated from a culture of the Diatom Skeletonema marinoi.</title>
        <authorList>
            <person name="Topel M."/>
            <person name="Pinder M.I.M."/>
            <person name="Johansson O.N."/>
            <person name="Kourtchenko O."/>
            <person name="Godhe A."/>
            <person name="Clarke A.K."/>
        </authorList>
    </citation>
    <scope>NUCLEOTIDE SEQUENCE [LARGE SCALE GENOMIC DNA]</scope>
    <source>
        <strain evidence="3 4">SMS3</strain>
    </source>
</reference>
<proteinExistence type="predicted"/>
<protein>
    <submittedName>
        <fullName evidence="3">Uncharacterized protein</fullName>
    </submittedName>
</protein>
<keyword evidence="2" id="KW-0812">Transmembrane</keyword>
<feature type="transmembrane region" description="Helical" evidence="2">
    <location>
        <begin position="35"/>
        <end position="55"/>
    </location>
</feature>
<dbReference type="RefSeq" id="WP_094036814.1">
    <property type="nucleotide sequence ID" value="NZ_CP022540.1"/>
</dbReference>
<dbReference type="EMBL" id="CP022540">
    <property type="protein sequence ID" value="ASP23158.1"/>
    <property type="molecule type" value="Genomic_DNA"/>
</dbReference>
<feature type="region of interest" description="Disordered" evidence="1">
    <location>
        <begin position="60"/>
        <end position="106"/>
    </location>
</feature>
<name>A0A222EAS3_9RHOB</name>
<feature type="region of interest" description="Disordered" evidence="1">
    <location>
        <begin position="1"/>
        <end position="31"/>
    </location>
</feature>
<evidence type="ECO:0000256" key="1">
    <source>
        <dbReference type="SAM" id="MobiDB-lite"/>
    </source>
</evidence>
<evidence type="ECO:0000313" key="4">
    <source>
        <dbReference type="Proteomes" id="UP000203589"/>
    </source>
</evidence>
<feature type="compositionally biased region" description="Low complexity" evidence="1">
    <location>
        <begin position="91"/>
        <end position="106"/>
    </location>
</feature>
<dbReference type="KEGG" id="aht:ANTHELSMS3_04561"/>
<feature type="compositionally biased region" description="Basic and acidic residues" evidence="1">
    <location>
        <begin position="8"/>
        <end position="17"/>
    </location>
</feature>
<sequence length="106" mass="10766">MTSQDPYLRQHEARYTPDELTDPQYASTRRSPGSALGLVVVLAIAIAIVAILSLGPAATTDPVETPVAVDPDGAPVPMTVAPDAPLQDVTPDGGAAPVAPEGAPVD</sequence>
<evidence type="ECO:0000313" key="3">
    <source>
        <dbReference type="EMBL" id="ASP23158.1"/>
    </source>
</evidence>